<gene>
    <name evidence="1" type="ORF">ACFY35_37505</name>
</gene>
<keyword evidence="2" id="KW-1185">Reference proteome</keyword>
<comment type="caution">
    <text evidence="1">The sequence shown here is derived from an EMBL/GenBank/DDBJ whole genome shotgun (WGS) entry which is preliminary data.</text>
</comment>
<proteinExistence type="predicted"/>
<evidence type="ECO:0000313" key="2">
    <source>
        <dbReference type="Proteomes" id="UP001602245"/>
    </source>
</evidence>
<dbReference type="PROSITE" id="PS51257">
    <property type="entry name" value="PROKAR_LIPOPROTEIN"/>
    <property type="match status" value="1"/>
</dbReference>
<name>A0ABW6WRE1_9ACTN</name>
<reference evidence="1 2" key="1">
    <citation type="submission" date="2024-10" db="EMBL/GenBank/DDBJ databases">
        <title>The Natural Products Discovery Center: Release of the First 8490 Sequenced Strains for Exploring Actinobacteria Biosynthetic Diversity.</title>
        <authorList>
            <person name="Kalkreuter E."/>
            <person name="Kautsar S.A."/>
            <person name="Yang D."/>
            <person name="Bader C.D."/>
            <person name="Teijaro C.N."/>
            <person name="Fluegel L."/>
            <person name="Davis C.M."/>
            <person name="Simpson J.R."/>
            <person name="Lauterbach L."/>
            <person name="Steele A.D."/>
            <person name="Gui C."/>
            <person name="Meng S."/>
            <person name="Li G."/>
            <person name="Viehrig K."/>
            <person name="Ye F."/>
            <person name="Su P."/>
            <person name="Kiefer A.F."/>
            <person name="Nichols A."/>
            <person name="Cepeda A.J."/>
            <person name="Yan W."/>
            <person name="Fan B."/>
            <person name="Jiang Y."/>
            <person name="Adhikari A."/>
            <person name="Zheng C.-J."/>
            <person name="Schuster L."/>
            <person name="Cowan T.M."/>
            <person name="Smanski M.J."/>
            <person name="Chevrette M.G."/>
            <person name="De Carvalho L.P.S."/>
            <person name="Shen B."/>
        </authorList>
    </citation>
    <scope>NUCLEOTIDE SEQUENCE [LARGE SCALE GENOMIC DNA]</scope>
    <source>
        <strain evidence="1 2">NPDC000087</strain>
    </source>
</reference>
<dbReference type="RefSeq" id="WP_051115222.1">
    <property type="nucleotide sequence ID" value="NZ_JBIAZU010000007.1"/>
</dbReference>
<sequence length="199" mass="19880">MSPRTRLIPLGVLSVGALALVGACGEPPQPLPTSPPYVSPSAAPLSLGPSQLPGLPAATIPTGAAATPIFPTYTAAVPTYPTATTTPATTVSPTPTPSHAALCTGAPTGAQIITLVKTQKTPGVPNTALQVDSGPYCSGTWSFTTLEKSGESEDQLEPLMVVATGKDATLALVAAGSEVCTNRVRTTAPPGIRVLACGL</sequence>
<accession>A0ABW6WRE1</accession>
<evidence type="ECO:0000313" key="1">
    <source>
        <dbReference type="EMBL" id="MFF5295169.1"/>
    </source>
</evidence>
<dbReference type="EMBL" id="JBIAZU010000007">
    <property type="protein sequence ID" value="MFF5295169.1"/>
    <property type="molecule type" value="Genomic_DNA"/>
</dbReference>
<organism evidence="1 2">
    <name type="scientific">Paractinoplanes globisporus</name>
    <dbReference type="NCBI Taxonomy" id="113565"/>
    <lineage>
        <taxon>Bacteria</taxon>
        <taxon>Bacillati</taxon>
        <taxon>Actinomycetota</taxon>
        <taxon>Actinomycetes</taxon>
        <taxon>Micromonosporales</taxon>
        <taxon>Micromonosporaceae</taxon>
        <taxon>Paractinoplanes</taxon>
    </lineage>
</organism>
<protein>
    <submittedName>
        <fullName evidence="1">Uncharacterized protein</fullName>
    </submittedName>
</protein>
<dbReference type="Proteomes" id="UP001602245">
    <property type="component" value="Unassembled WGS sequence"/>
</dbReference>